<dbReference type="CDD" id="cd09871">
    <property type="entry name" value="PIN_MtVapC28-VapC30-like"/>
    <property type="match status" value="1"/>
</dbReference>
<dbReference type="InterPro" id="IPR002716">
    <property type="entry name" value="PIN_dom"/>
</dbReference>
<reference evidence="2 3" key="1">
    <citation type="submission" date="2018-11" db="EMBL/GenBank/DDBJ databases">
        <authorList>
            <person name="Criscuolo A."/>
        </authorList>
    </citation>
    <scope>NUCLEOTIDE SEQUENCE [LARGE SCALE GENOMIC DNA]</scope>
    <source>
        <strain evidence="2">ACIP111625</strain>
    </source>
</reference>
<evidence type="ECO:0000313" key="3">
    <source>
        <dbReference type="Proteomes" id="UP000277498"/>
    </source>
</evidence>
<sequence length="140" mass="15051">MFIDASAIVAILKREPESTAMIAALKAADKAFCSQIARWEAVVSLAVQASRKRGFQTMTPEDLEAAEVAVHELLHEIGAKDVLLGDAIGKLAREAAGRYGKIAGHPAQLNMGDCFAYAAAKNYRVPLLYKGEDFSKTDLA</sequence>
<dbReference type="Pfam" id="PF01850">
    <property type="entry name" value="PIN"/>
    <property type="match status" value="1"/>
</dbReference>
<accession>A0A3P5Y0M0</accession>
<dbReference type="SUPFAM" id="SSF88723">
    <property type="entry name" value="PIN domain-like"/>
    <property type="match status" value="1"/>
</dbReference>
<dbReference type="OrthoDB" id="32625at2"/>
<organism evidence="2 3">
    <name type="scientific">Pseudogemmobacter humi</name>
    <dbReference type="NCBI Taxonomy" id="2483812"/>
    <lineage>
        <taxon>Bacteria</taxon>
        <taxon>Pseudomonadati</taxon>
        <taxon>Pseudomonadota</taxon>
        <taxon>Alphaproteobacteria</taxon>
        <taxon>Rhodobacterales</taxon>
        <taxon>Paracoccaceae</taxon>
        <taxon>Pseudogemmobacter</taxon>
    </lineage>
</organism>
<evidence type="ECO:0000313" key="2">
    <source>
        <dbReference type="EMBL" id="VDC33995.1"/>
    </source>
</evidence>
<feature type="domain" description="PIN" evidence="1">
    <location>
        <begin position="1"/>
        <end position="138"/>
    </location>
</feature>
<dbReference type="EMBL" id="UXAW01000142">
    <property type="protein sequence ID" value="VDC33995.1"/>
    <property type="molecule type" value="Genomic_DNA"/>
</dbReference>
<dbReference type="AlphaFoldDB" id="A0A3P5Y0M0"/>
<proteinExistence type="predicted"/>
<dbReference type="EC" id="3.1.-.-" evidence="2"/>
<dbReference type="Gene3D" id="3.40.50.1010">
    <property type="entry name" value="5'-nuclease"/>
    <property type="match status" value="1"/>
</dbReference>
<keyword evidence="3" id="KW-1185">Reference proteome</keyword>
<protein>
    <submittedName>
        <fullName evidence="2">Ribonuclease VapC28</fullName>
        <ecNumber evidence="2">3.1.-.-</ecNumber>
    </submittedName>
</protein>
<dbReference type="RefSeq" id="WP_124088849.1">
    <property type="nucleotide sequence ID" value="NZ_UXAW01000142.1"/>
</dbReference>
<keyword evidence="2" id="KW-0378">Hydrolase</keyword>
<dbReference type="Proteomes" id="UP000277498">
    <property type="component" value="Unassembled WGS sequence"/>
</dbReference>
<dbReference type="InterPro" id="IPR029060">
    <property type="entry name" value="PIN-like_dom_sf"/>
</dbReference>
<dbReference type="GO" id="GO:0016787">
    <property type="term" value="F:hydrolase activity"/>
    <property type="evidence" value="ECO:0007669"/>
    <property type="project" value="UniProtKB-KW"/>
</dbReference>
<gene>
    <name evidence="2" type="ORF">XINFAN_04193</name>
</gene>
<name>A0A3P5Y0M0_9RHOB</name>
<evidence type="ECO:0000259" key="1">
    <source>
        <dbReference type="Pfam" id="PF01850"/>
    </source>
</evidence>